<dbReference type="GeneID" id="118423545"/>
<dbReference type="InterPro" id="IPR002181">
    <property type="entry name" value="Fibrinogen_a/b/g_C_dom"/>
</dbReference>
<evidence type="ECO:0000256" key="2">
    <source>
        <dbReference type="SAM" id="MobiDB-lite"/>
    </source>
</evidence>
<dbReference type="InterPro" id="IPR020837">
    <property type="entry name" value="Fibrinogen_CS"/>
</dbReference>
<dbReference type="KEGG" id="bfo:118423545"/>
<name>A0A9J7LSH7_BRAFL</name>
<feature type="region of interest" description="Disordered" evidence="2">
    <location>
        <begin position="156"/>
        <end position="189"/>
    </location>
</feature>
<dbReference type="GO" id="GO:0005615">
    <property type="term" value="C:extracellular space"/>
    <property type="evidence" value="ECO:0000318"/>
    <property type="project" value="GO_Central"/>
</dbReference>
<dbReference type="Pfam" id="PF00147">
    <property type="entry name" value="Fibrinogen_C"/>
    <property type="match status" value="1"/>
</dbReference>
<gene>
    <name evidence="6" type="primary">LOC118423545</name>
</gene>
<dbReference type="InterPro" id="IPR036056">
    <property type="entry name" value="Fibrinogen-like_C"/>
</dbReference>
<protein>
    <submittedName>
        <fullName evidence="6">Ficolin-2-like</fullName>
    </submittedName>
</protein>
<feature type="region of interest" description="Disordered" evidence="2">
    <location>
        <begin position="1"/>
        <end position="20"/>
    </location>
</feature>
<organism evidence="5 6">
    <name type="scientific">Branchiostoma floridae</name>
    <name type="common">Florida lancelet</name>
    <name type="synonym">Amphioxus</name>
    <dbReference type="NCBI Taxonomy" id="7739"/>
    <lineage>
        <taxon>Eukaryota</taxon>
        <taxon>Metazoa</taxon>
        <taxon>Chordata</taxon>
        <taxon>Cephalochordata</taxon>
        <taxon>Leptocardii</taxon>
        <taxon>Amphioxiformes</taxon>
        <taxon>Branchiostomatidae</taxon>
        <taxon>Branchiostoma</taxon>
    </lineage>
</organism>
<dbReference type="Proteomes" id="UP000001554">
    <property type="component" value="Chromosome 9"/>
</dbReference>
<dbReference type="SMART" id="SM00186">
    <property type="entry name" value="FBG"/>
    <property type="match status" value="1"/>
</dbReference>
<dbReference type="PANTHER" id="PTHR19143:SF458">
    <property type="entry name" value="FIBRINOGEN C-TERMINAL DOMAIN-CONTAINING PROTEIN-RELATED"/>
    <property type="match status" value="1"/>
</dbReference>
<evidence type="ECO:0000256" key="3">
    <source>
        <dbReference type="SAM" id="Phobius"/>
    </source>
</evidence>
<reference evidence="5" key="1">
    <citation type="journal article" date="2020" name="Nat. Ecol. Evol.">
        <title>Deeply conserved synteny resolves early events in vertebrate evolution.</title>
        <authorList>
            <person name="Simakov O."/>
            <person name="Marletaz F."/>
            <person name="Yue J.X."/>
            <person name="O'Connell B."/>
            <person name="Jenkins J."/>
            <person name="Brandt A."/>
            <person name="Calef R."/>
            <person name="Tung C.H."/>
            <person name="Huang T.K."/>
            <person name="Schmutz J."/>
            <person name="Satoh N."/>
            <person name="Yu J.K."/>
            <person name="Putnam N.H."/>
            <person name="Green R.E."/>
            <person name="Rokhsar D.S."/>
        </authorList>
    </citation>
    <scope>NUCLEOTIDE SEQUENCE [LARGE SCALE GENOMIC DNA]</scope>
    <source>
        <strain evidence="5">S238N-H82</strain>
    </source>
</reference>
<accession>A0A9J7LSH7</accession>
<dbReference type="SUPFAM" id="SSF56496">
    <property type="entry name" value="Fibrinogen C-terminal domain-like"/>
    <property type="match status" value="1"/>
</dbReference>
<dbReference type="AlphaFoldDB" id="A0A9J7LSH7"/>
<evidence type="ECO:0000313" key="6">
    <source>
        <dbReference type="RefSeq" id="XP_035687624.1"/>
    </source>
</evidence>
<evidence type="ECO:0000256" key="1">
    <source>
        <dbReference type="ARBA" id="ARBA00023157"/>
    </source>
</evidence>
<dbReference type="InterPro" id="IPR050373">
    <property type="entry name" value="Fibrinogen_C-term_domain"/>
</dbReference>
<dbReference type="PANTHER" id="PTHR19143">
    <property type="entry name" value="FIBRINOGEN/TENASCIN/ANGIOPOEITIN"/>
    <property type="match status" value="1"/>
</dbReference>
<dbReference type="CDD" id="cd00087">
    <property type="entry name" value="FReD"/>
    <property type="match status" value="1"/>
</dbReference>
<feature type="domain" description="Fibrinogen C-terminal" evidence="4">
    <location>
        <begin position="226"/>
        <end position="443"/>
    </location>
</feature>
<feature type="transmembrane region" description="Helical" evidence="3">
    <location>
        <begin position="26"/>
        <end position="49"/>
    </location>
</feature>
<keyword evidence="1" id="KW-1015">Disulfide bond</keyword>
<keyword evidence="3" id="KW-1133">Transmembrane helix</keyword>
<dbReference type="NCBIfam" id="NF040941">
    <property type="entry name" value="GGGWT_bact"/>
    <property type="match status" value="1"/>
</dbReference>
<proteinExistence type="predicted"/>
<keyword evidence="3" id="KW-0812">Transmembrane</keyword>
<dbReference type="RefSeq" id="XP_035687624.1">
    <property type="nucleotide sequence ID" value="XM_035831731.1"/>
</dbReference>
<dbReference type="PROSITE" id="PS00514">
    <property type="entry name" value="FIBRINOGEN_C_1"/>
    <property type="match status" value="1"/>
</dbReference>
<dbReference type="Gene3D" id="1.20.5.320">
    <property type="entry name" value="6-Phosphogluconate Dehydrogenase, domain 3"/>
    <property type="match status" value="1"/>
</dbReference>
<evidence type="ECO:0000259" key="4">
    <source>
        <dbReference type="PROSITE" id="PS51406"/>
    </source>
</evidence>
<keyword evidence="5" id="KW-1185">Reference proteome</keyword>
<dbReference type="FunFam" id="3.90.215.10:FF:000001">
    <property type="entry name" value="Tenascin isoform 1"/>
    <property type="match status" value="1"/>
</dbReference>
<sequence length="443" mass="48223">MSSQNLFPNSGAAPEESVGRHGGCRAIGIVSALSGLAAVVSLVALLFTVRELALMQDQQATFMEGIQDQQMLLRSQLQDLKNKMESRTSALLGPEGSTEGWRREDSATFWRSGEVHHRAKRASKSTSAANAVLRIVRLKLERLGCLSGPPGNFCTELQGPVGPPGDSGIDGVDGQQGPPGPPGPPGQCSCTESTIATPVTMTTEPQITLVETMTTESQVTPVVTMTTAPPTVVDCSALYASGQTTSGVYTLGPGVQAYCDMETAGGGWTVIQRRLDGSVPFNRTWEEYKRGFGDPNGEYWLGNDNIHLLTSQKAYSLRVDLMDWEGQRKNAQYSFFKVSGESDQYRLHTISGYSGTAGNSMSSNKGYRFSTVDRDNDYDGLRHCAQVFGQGGWWYGSCSGSLLNGLYYRGCGNSCPPWQGVVWHHWRGWRYSLKAVSMKIRPW</sequence>
<dbReference type="InterPro" id="IPR014716">
    <property type="entry name" value="Fibrinogen_a/b/g_C_1"/>
</dbReference>
<dbReference type="Gene3D" id="3.90.215.10">
    <property type="entry name" value="Gamma Fibrinogen, chain A, domain 1"/>
    <property type="match status" value="1"/>
</dbReference>
<reference evidence="6" key="2">
    <citation type="submission" date="2025-08" db="UniProtKB">
        <authorList>
            <consortium name="RefSeq"/>
        </authorList>
    </citation>
    <scope>IDENTIFICATION</scope>
    <source>
        <strain evidence="6">S238N-H82</strain>
        <tissue evidence="6">Testes</tissue>
    </source>
</reference>
<dbReference type="PROSITE" id="PS51406">
    <property type="entry name" value="FIBRINOGEN_C_2"/>
    <property type="match status" value="1"/>
</dbReference>
<keyword evidence="3" id="KW-0472">Membrane</keyword>
<evidence type="ECO:0000313" key="5">
    <source>
        <dbReference type="Proteomes" id="UP000001554"/>
    </source>
</evidence>